<organism evidence="2 3">
    <name type="scientific">Neolewinella aquimaris</name>
    <dbReference type="NCBI Taxonomy" id="1835722"/>
    <lineage>
        <taxon>Bacteria</taxon>
        <taxon>Pseudomonadati</taxon>
        <taxon>Bacteroidota</taxon>
        <taxon>Saprospiria</taxon>
        <taxon>Saprospirales</taxon>
        <taxon>Lewinellaceae</taxon>
        <taxon>Neolewinella</taxon>
    </lineage>
</organism>
<evidence type="ECO:0000313" key="2">
    <source>
        <dbReference type="EMBL" id="MBB4078860.1"/>
    </source>
</evidence>
<gene>
    <name evidence="2" type="ORF">GGR28_001477</name>
</gene>
<dbReference type="Pfam" id="PF08818">
    <property type="entry name" value="DUF1801"/>
    <property type="match status" value="1"/>
</dbReference>
<reference evidence="2 3" key="1">
    <citation type="submission" date="2020-08" db="EMBL/GenBank/DDBJ databases">
        <title>Genomic Encyclopedia of Type Strains, Phase IV (KMG-IV): sequencing the most valuable type-strain genomes for metagenomic binning, comparative biology and taxonomic classification.</title>
        <authorList>
            <person name="Goeker M."/>
        </authorList>
    </citation>
    <scope>NUCLEOTIDE SEQUENCE [LARGE SCALE GENOMIC DNA]</scope>
    <source>
        <strain evidence="2 3">DSM 105137</strain>
    </source>
</reference>
<accession>A0A840E162</accession>
<dbReference type="EMBL" id="JACIFF010000003">
    <property type="protein sequence ID" value="MBB4078860.1"/>
    <property type="molecule type" value="Genomic_DNA"/>
</dbReference>
<dbReference type="Proteomes" id="UP000576209">
    <property type="component" value="Unassembled WGS sequence"/>
</dbReference>
<comment type="caution">
    <text evidence="2">The sequence shown here is derived from an EMBL/GenBank/DDBJ whole genome shotgun (WGS) entry which is preliminary data.</text>
</comment>
<evidence type="ECO:0000313" key="3">
    <source>
        <dbReference type="Proteomes" id="UP000576209"/>
    </source>
</evidence>
<sequence>MATNKTQPTQQSVAEFIEGIPDPDKRADSQAIIDLMTEVTGEPPVMWGDSIVGFGTYHYVYASGREGDWMEVGFSPRKNDLTVYLMGGIKGETELLAKLGKHKTGKSCLYLKRLTEVDVDILRLLVESTVARVRKGNIAY</sequence>
<protein>
    <recommendedName>
        <fullName evidence="1">YdhG-like domain-containing protein</fullName>
    </recommendedName>
</protein>
<dbReference type="InterPro" id="IPR014922">
    <property type="entry name" value="YdhG-like"/>
</dbReference>
<proteinExistence type="predicted"/>
<feature type="domain" description="YdhG-like" evidence="1">
    <location>
        <begin position="25"/>
        <end position="128"/>
    </location>
</feature>
<dbReference type="AlphaFoldDB" id="A0A840E162"/>
<dbReference type="RefSeq" id="WP_183495118.1">
    <property type="nucleotide sequence ID" value="NZ_JACIFF010000003.1"/>
</dbReference>
<name>A0A840E162_9BACT</name>
<keyword evidence="3" id="KW-1185">Reference proteome</keyword>
<dbReference type="SUPFAM" id="SSF159888">
    <property type="entry name" value="YdhG-like"/>
    <property type="match status" value="1"/>
</dbReference>
<evidence type="ECO:0000259" key="1">
    <source>
        <dbReference type="Pfam" id="PF08818"/>
    </source>
</evidence>